<name>A0A5C6TPE2_9BURK</name>
<reference evidence="2 3" key="1">
    <citation type="submission" date="2019-08" db="EMBL/GenBank/DDBJ databases">
        <authorList>
            <person name="Khan S.A."/>
            <person name="Jeon C.O."/>
            <person name="Jeong S.E."/>
        </authorList>
    </citation>
    <scope>NUCLEOTIDE SEQUENCE [LARGE SCALE GENOMIC DNA]</scope>
    <source>
        <strain evidence="3">IMCC1728</strain>
    </source>
</reference>
<evidence type="ECO:0000313" key="3">
    <source>
        <dbReference type="Proteomes" id="UP000321832"/>
    </source>
</evidence>
<keyword evidence="1" id="KW-1133">Transmembrane helix</keyword>
<evidence type="ECO:0000256" key="1">
    <source>
        <dbReference type="SAM" id="Phobius"/>
    </source>
</evidence>
<comment type="caution">
    <text evidence="2">The sequence shown here is derived from an EMBL/GenBank/DDBJ whole genome shotgun (WGS) entry which is preliminary data.</text>
</comment>
<keyword evidence="1" id="KW-0812">Transmembrane</keyword>
<organism evidence="2 3">
    <name type="scientific">Piscinibacter aquaticus</name>
    <dbReference type="NCBI Taxonomy" id="392597"/>
    <lineage>
        <taxon>Bacteria</taxon>
        <taxon>Pseudomonadati</taxon>
        <taxon>Pseudomonadota</taxon>
        <taxon>Betaproteobacteria</taxon>
        <taxon>Burkholderiales</taxon>
        <taxon>Sphaerotilaceae</taxon>
        <taxon>Piscinibacter</taxon>
    </lineage>
</organism>
<accession>A0A5C6TPE2</accession>
<feature type="transmembrane region" description="Helical" evidence="1">
    <location>
        <begin position="36"/>
        <end position="57"/>
    </location>
</feature>
<proteinExistence type="predicted"/>
<gene>
    <name evidence="2" type="ORF">FSC37_22540</name>
</gene>
<dbReference type="Proteomes" id="UP000321832">
    <property type="component" value="Unassembled WGS sequence"/>
</dbReference>
<evidence type="ECO:0000313" key="2">
    <source>
        <dbReference type="EMBL" id="TXC62139.1"/>
    </source>
</evidence>
<dbReference type="EMBL" id="VOPW01000002">
    <property type="protein sequence ID" value="TXC62139.1"/>
    <property type="molecule type" value="Genomic_DNA"/>
</dbReference>
<keyword evidence="1" id="KW-0472">Membrane</keyword>
<dbReference type="AlphaFoldDB" id="A0A5C6TPE2"/>
<keyword evidence="3" id="KW-1185">Reference proteome</keyword>
<sequence>MNVALKALAWVLLLAAVLLLSGGVWAWLEGGYGRLPTALGALASVSSLAALVCSTVLRAKLGLR</sequence>
<protein>
    <submittedName>
        <fullName evidence="2">Uncharacterized protein</fullName>
    </submittedName>
</protein>